<sequence length="135" mass="15646">MPLGVILWRQGRNGVSRGGQKKCHDFLGTLTNVEKSTEFKNLTTSINQLIYTTRLPWIFVLTVAWLVAVLYLAFGAIWPLDWTHMRSHWLRGGEHRWQCMWYKVMTGRKGMELMEYFGGKSLTGGTIQYNIDFGE</sequence>
<name>A7AMU1_BABBO</name>
<evidence type="ECO:0000313" key="3">
    <source>
        <dbReference type="Proteomes" id="UP000002173"/>
    </source>
</evidence>
<protein>
    <submittedName>
        <fullName evidence="2">Variant erythrocyte surface antigen-1, alpha subunit</fullName>
    </submittedName>
</protein>
<accession>A7AMU1</accession>
<organism evidence="2 3">
    <name type="scientific">Babesia bovis</name>
    <dbReference type="NCBI Taxonomy" id="5865"/>
    <lineage>
        <taxon>Eukaryota</taxon>
        <taxon>Sar</taxon>
        <taxon>Alveolata</taxon>
        <taxon>Apicomplexa</taxon>
        <taxon>Aconoidasida</taxon>
        <taxon>Piroplasmida</taxon>
        <taxon>Babesiidae</taxon>
        <taxon>Babesia</taxon>
    </lineage>
</organism>
<dbReference type="VEuPathDB" id="PiroplasmaDB:BBOV_III003110"/>
<reference evidence="3" key="2">
    <citation type="journal article" date="2020" name="Data Brief">
        <title>Transcriptome dataset of Babesia bovis life stages within vertebrate and invertebrate hosts.</title>
        <authorList>
            <person name="Ueti M.W."/>
            <person name="Johnson W.C."/>
            <person name="Kappmeyer L.S."/>
            <person name="Herndon D.R."/>
            <person name="Mousel M.R."/>
            <person name="Reif K.E."/>
            <person name="Taus N.S."/>
            <person name="Ifeonu O.O."/>
            <person name="Silva J.C."/>
            <person name="Suarez C.E."/>
            <person name="Brayton K.A."/>
        </authorList>
    </citation>
    <scope>NUCLEOTIDE SEQUENCE [LARGE SCALE GENOMIC DNA]</scope>
</reference>
<dbReference type="GeneID" id="5479691"/>
<keyword evidence="1" id="KW-1133">Transmembrane helix</keyword>
<gene>
    <name evidence="2" type="ORF">BBOV_III003110</name>
</gene>
<feature type="transmembrane region" description="Helical" evidence="1">
    <location>
        <begin position="57"/>
        <end position="80"/>
    </location>
</feature>
<keyword evidence="1" id="KW-0812">Transmembrane</keyword>
<keyword evidence="1" id="KW-0472">Membrane</keyword>
<dbReference type="KEGG" id="bbo:BBOV_III003110"/>
<dbReference type="EMBL" id="AAXT01000001">
    <property type="protein sequence ID" value="EDO07875.1"/>
    <property type="molecule type" value="Genomic_DNA"/>
</dbReference>
<evidence type="ECO:0000256" key="1">
    <source>
        <dbReference type="SAM" id="Phobius"/>
    </source>
</evidence>
<keyword evidence="3" id="KW-1185">Reference proteome</keyword>
<dbReference type="InParanoid" id="A7AMU1"/>
<dbReference type="AlphaFoldDB" id="A7AMU1"/>
<dbReference type="RefSeq" id="XP_001611443.1">
    <property type="nucleotide sequence ID" value="XM_001611393.1"/>
</dbReference>
<reference evidence="3" key="3">
    <citation type="journal article" date="2021" name="Int. J. Parasitol.">
        <title>Comparative analysis of gene expression between Babesia bovis blood stages and kinetes allowed by improved genome annotation.</title>
        <authorList>
            <person name="Ueti M.W."/>
            <person name="Johnson W.C."/>
            <person name="Kappmeyer L.S."/>
            <person name="Herndon D.R."/>
            <person name="Mousel M.R."/>
            <person name="Reif K.E."/>
            <person name="Taus N.S."/>
            <person name="Ifeonu O.O."/>
            <person name="Silva J.C."/>
            <person name="Suarez C.E."/>
            <person name="Brayton K.A."/>
        </authorList>
    </citation>
    <scope>NUCLEOTIDE SEQUENCE [LARGE SCALE GENOMIC DNA]</scope>
</reference>
<dbReference type="Proteomes" id="UP000002173">
    <property type="component" value="Unassembled WGS sequence"/>
</dbReference>
<comment type="caution">
    <text evidence="2">The sequence shown here is derived from an EMBL/GenBank/DDBJ whole genome shotgun (WGS) entry which is preliminary data.</text>
</comment>
<proteinExistence type="predicted"/>
<reference evidence="2 3" key="1">
    <citation type="journal article" date="2007" name="PLoS Pathog.">
        <title>Genome sequence of Babesia bovis and comparative analysis of apicomplexan hemoprotozoa.</title>
        <authorList>
            <person name="Brayton K.A."/>
            <person name="Lau A.O.T."/>
            <person name="Herndon D.R."/>
            <person name="Hannick L."/>
            <person name="Kappmeyer L.S."/>
            <person name="Berens S.J."/>
            <person name="Bidwell S.L."/>
            <person name="Brown W.C."/>
            <person name="Crabtree J."/>
            <person name="Fadrosh D."/>
            <person name="Feldblum T."/>
            <person name="Forberger H.A."/>
            <person name="Haas B.J."/>
            <person name="Howell J.M."/>
            <person name="Khouri H."/>
            <person name="Koo H."/>
            <person name="Mann D.J."/>
            <person name="Norimine J."/>
            <person name="Paulsen I.T."/>
            <person name="Radune D."/>
            <person name="Ren Q."/>
            <person name="Smith R.K. Jr."/>
            <person name="Suarez C.E."/>
            <person name="White O."/>
            <person name="Wortman J.R."/>
            <person name="Knowles D.P. Jr."/>
            <person name="McElwain T.F."/>
            <person name="Nene V.M."/>
        </authorList>
    </citation>
    <scope>NUCLEOTIDE SEQUENCE [LARGE SCALE GENOMIC DNA]</scope>
    <source>
        <strain evidence="2">T2Bo</strain>
    </source>
</reference>
<evidence type="ECO:0000313" key="2">
    <source>
        <dbReference type="EMBL" id="EDO07875.1"/>
    </source>
</evidence>